<name>A0A0N4XB48_HAEPC</name>
<dbReference type="Proteomes" id="UP000268014">
    <property type="component" value="Unassembled WGS sequence"/>
</dbReference>
<dbReference type="AlphaFoldDB" id="A0A0N4XB48"/>
<dbReference type="OMA" id="MYERMIM"/>
<feature type="signal peptide" evidence="1">
    <location>
        <begin position="1"/>
        <end position="20"/>
    </location>
</feature>
<proteinExistence type="predicted"/>
<sequence length="117" mass="12543">MISSMLRPTILVAIIGFVTGCTPTTTVPGSVTAETTILSLMPYSKSDYQSLQQMYERMIMPKLAFAGDVKSIQVEDVNGILALKYTLTDANCTAVKEAFKSVIETTGSFANATTTCS</sequence>
<feature type="chain" id="PRO_5043124603" evidence="1">
    <location>
        <begin position="21"/>
        <end position="117"/>
    </location>
</feature>
<organism evidence="4">
    <name type="scientific">Haemonchus placei</name>
    <name type="common">Barber's pole worm</name>
    <dbReference type="NCBI Taxonomy" id="6290"/>
    <lineage>
        <taxon>Eukaryota</taxon>
        <taxon>Metazoa</taxon>
        <taxon>Ecdysozoa</taxon>
        <taxon>Nematoda</taxon>
        <taxon>Chromadorea</taxon>
        <taxon>Rhabditida</taxon>
        <taxon>Rhabditina</taxon>
        <taxon>Rhabditomorpha</taxon>
        <taxon>Strongyloidea</taxon>
        <taxon>Trichostrongylidae</taxon>
        <taxon>Haemonchus</taxon>
    </lineage>
</organism>
<protein>
    <submittedName>
        <fullName evidence="4">Lipoprotein</fullName>
    </submittedName>
</protein>
<dbReference type="InterPro" id="IPR035126">
    <property type="entry name" value="SCVP"/>
</dbReference>
<dbReference type="PROSITE" id="PS51257">
    <property type="entry name" value="PROKAR_LIPOPROTEIN"/>
    <property type="match status" value="1"/>
</dbReference>
<evidence type="ECO:0000313" key="4">
    <source>
        <dbReference type="WBParaSite" id="HPLM_0002159301-mRNA-1"/>
    </source>
</evidence>
<dbReference type="OrthoDB" id="10472629at2759"/>
<dbReference type="WBParaSite" id="HPLM_0002159301-mRNA-1">
    <property type="protein sequence ID" value="HPLM_0002159301-mRNA-1"/>
    <property type="gene ID" value="HPLM_0002159301"/>
</dbReference>
<gene>
    <name evidence="2" type="ORF">HPLM_LOCUS21582</name>
</gene>
<keyword evidence="3" id="KW-1185">Reference proteome</keyword>
<evidence type="ECO:0000313" key="3">
    <source>
        <dbReference type="Proteomes" id="UP000268014"/>
    </source>
</evidence>
<reference evidence="4" key="1">
    <citation type="submission" date="2017-02" db="UniProtKB">
        <authorList>
            <consortium name="WormBaseParasite"/>
        </authorList>
    </citation>
    <scope>IDENTIFICATION</scope>
</reference>
<keyword evidence="1" id="KW-0732">Signal</keyword>
<dbReference type="Pfam" id="PF17619">
    <property type="entry name" value="SCVP"/>
    <property type="match status" value="1"/>
</dbReference>
<dbReference type="EMBL" id="UZAF01023683">
    <property type="protein sequence ID" value="VDO90880.1"/>
    <property type="molecule type" value="Genomic_DNA"/>
</dbReference>
<reference evidence="2 3" key="2">
    <citation type="submission" date="2018-11" db="EMBL/GenBank/DDBJ databases">
        <authorList>
            <consortium name="Pathogen Informatics"/>
        </authorList>
    </citation>
    <scope>NUCLEOTIDE SEQUENCE [LARGE SCALE GENOMIC DNA]</scope>
    <source>
        <strain evidence="2 3">MHpl1</strain>
    </source>
</reference>
<accession>A0A0N4XB48</accession>
<evidence type="ECO:0000256" key="1">
    <source>
        <dbReference type="SAM" id="SignalP"/>
    </source>
</evidence>
<evidence type="ECO:0000313" key="2">
    <source>
        <dbReference type="EMBL" id="VDO90880.1"/>
    </source>
</evidence>